<proteinExistence type="predicted"/>
<dbReference type="SUPFAM" id="SSF56784">
    <property type="entry name" value="HAD-like"/>
    <property type="match status" value="1"/>
</dbReference>
<dbReference type="AlphaFoldDB" id="A0A6L8W7P3"/>
<dbReference type="InterPro" id="IPR036412">
    <property type="entry name" value="HAD-like_sf"/>
</dbReference>
<name>A0A6L8W7P3_9PROT</name>
<dbReference type="Proteomes" id="UP000476030">
    <property type="component" value="Unassembled WGS sequence"/>
</dbReference>
<dbReference type="EMBL" id="WTUW01000002">
    <property type="protein sequence ID" value="MZR31105.1"/>
    <property type="molecule type" value="Genomic_DNA"/>
</dbReference>
<protein>
    <recommendedName>
        <fullName evidence="3">HAD family hydrolase</fullName>
    </recommendedName>
</protein>
<organism evidence="1 2">
    <name type="scientific">Sneathiella litorea</name>
    <dbReference type="NCBI Taxonomy" id="2606216"/>
    <lineage>
        <taxon>Bacteria</taxon>
        <taxon>Pseudomonadati</taxon>
        <taxon>Pseudomonadota</taxon>
        <taxon>Alphaproteobacteria</taxon>
        <taxon>Sneathiellales</taxon>
        <taxon>Sneathiellaceae</taxon>
        <taxon>Sneathiella</taxon>
    </lineage>
</organism>
<reference evidence="1 2" key="1">
    <citation type="submission" date="2019-12" db="EMBL/GenBank/DDBJ databases">
        <title>Snethiella sp. nov. sp. isolated from sea sand.</title>
        <authorList>
            <person name="Kim J."/>
            <person name="Jeong S.E."/>
            <person name="Jung H.S."/>
            <person name="Jeon C.O."/>
        </authorList>
    </citation>
    <scope>NUCLEOTIDE SEQUENCE [LARGE SCALE GENOMIC DNA]</scope>
    <source>
        <strain evidence="1 2">DP05</strain>
    </source>
</reference>
<keyword evidence="2" id="KW-1185">Reference proteome</keyword>
<gene>
    <name evidence="1" type="ORF">GQE98_10720</name>
</gene>
<dbReference type="Gene3D" id="3.40.50.1000">
    <property type="entry name" value="HAD superfamily/HAD-like"/>
    <property type="match status" value="1"/>
</dbReference>
<sequence length="223" mass="25337">MYTGIHDDVRPQLEKLIIDRDRPLIITDADEVLFNFMIGLEDFLTSLDLYFDWSSFALTGNIRRNTDREPIDQMEVGKLLSDFFDQRCAYLPAVEGAAEGLAMLSDHAQIIVLSNVPPKYAHKRRAGLCDKGMDFPLIANVGSKGQVVRFLTHELNAPAYFIDDIPHNHSSVNEHAAHVHRLHYIADPRLSDLLGPAEHSHSRLYDWPEIGAHIIRHIETGEY</sequence>
<evidence type="ECO:0008006" key="3">
    <source>
        <dbReference type="Google" id="ProtNLM"/>
    </source>
</evidence>
<comment type="caution">
    <text evidence="1">The sequence shown here is derived from an EMBL/GenBank/DDBJ whole genome shotgun (WGS) entry which is preliminary data.</text>
</comment>
<dbReference type="RefSeq" id="WP_161315634.1">
    <property type="nucleotide sequence ID" value="NZ_WTUW01000002.1"/>
</dbReference>
<evidence type="ECO:0000313" key="2">
    <source>
        <dbReference type="Proteomes" id="UP000476030"/>
    </source>
</evidence>
<evidence type="ECO:0000313" key="1">
    <source>
        <dbReference type="EMBL" id="MZR31105.1"/>
    </source>
</evidence>
<dbReference type="InterPro" id="IPR023214">
    <property type="entry name" value="HAD_sf"/>
</dbReference>
<accession>A0A6L8W7P3</accession>